<evidence type="ECO:0000313" key="2">
    <source>
        <dbReference type="Proteomes" id="UP000182652"/>
    </source>
</evidence>
<accession>A0A1H4T2R8</accession>
<reference evidence="1 2" key="1">
    <citation type="submission" date="2016-10" db="EMBL/GenBank/DDBJ databases">
        <authorList>
            <person name="de Groot N.N."/>
        </authorList>
    </citation>
    <scope>NUCLEOTIDE SEQUENCE [LARGE SCALE GENOMIC DNA]</scope>
    <source>
        <strain evidence="1 2">DSM 10495</strain>
    </source>
</reference>
<dbReference type="STRING" id="156980.SAMN04489745_3045"/>
<dbReference type="RefSeq" id="WP_066214282.1">
    <property type="nucleotide sequence ID" value="NZ_FNSN01000003.1"/>
</dbReference>
<protein>
    <recommendedName>
        <fullName evidence="3">Choice-of-anchor G family protein</fullName>
    </recommendedName>
</protein>
<gene>
    <name evidence="1" type="ORF">SAMN04489745_3045</name>
</gene>
<dbReference type="AlphaFoldDB" id="A0A1H4T2R8"/>
<evidence type="ECO:0000313" key="1">
    <source>
        <dbReference type="EMBL" id="SEC50716.1"/>
    </source>
</evidence>
<organism evidence="1 2">
    <name type="scientific">Arthrobacter woluwensis</name>
    <dbReference type="NCBI Taxonomy" id="156980"/>
    <lineage>
        <taxon>Bacteria</taxon>
        <taxon>Bacillati</taxon>
        <taxon>Actinomycetota</taxon>
        <taxon>Actinomycetes</taxon>
        <taxon>Micrococcales</taxon>
        <taxon>Micrococcaceae</taxon>
        <taxon>Arthrobacter</taxon>
    </lineage>
</organism>
<proteinExistence type="predicted"/>
<evidence type="ECO:0008006" key="3">
    <source>
        <dbReference type="Google" id="ProtNLM"/>
    </source>
</evidence>
<dbReference type="NCBIfam" id="NF033766">
    <property type="entry name" value="choice_anch_G"/>
    <property type="match status" value="1"/>
</dbReference>
<sequence length="518" mass="52516">MTSSPHSHASLRWQQGRRLGAVTAVVALTTVSAGLSPAAADTPSSSSASAAPVSVSFTGKNAVTWGGSSAAYPSNPGPNYGYVPNDVQLGSASTTIGGASVALSSLVRLDSGGLLTSISQAGSALNSRGASGALGQNFTFPTTGDPSQAAHIDLIKAGAGSTIPAGLVDSVTLDLGAFASETSFVNGRLQDPDGVGGPGRYRVGQADVTVKSSAVKNAAAQLYNGLGAVDRKIEQIVNQGVPLNKLNGLLGVVHPTPTMTVQSNTRDKVFSKLLAQPLTSKNKLVTIDLSTGTVKVHLDQLASGGLNSQSPNKELIDSKDYPLIAQTVHDLMHDATNIAVGAVENSLDAVKIKLSWVGPLLLSPNGLNITWSFTLKQAATGTLPAPVNNSSGLLGGVVGSLVTTLAKSANVVGTVFRPVYNLVIANAGDGVFDLLINQIKFGFTSTVVNMLQPVFTAATQVVSVKVNSQSTETCTPAGGAPVPSSHSLSALSLSFLKSADGARLDLGKSSAKATPAGC</sequence>
<keyword evidence="2" id="KW-1185">Reference proteome</keyword>
<dbReference type="InterPro" id="IPR047900">
    <property type="entry name" value="Choice_anch_G"/>
</dbReference>
<name>A0A1H4T2R8_9MICC</name>
<dbReference type="Proteomes" id="UP000182652">
    <property type="component" value="Unassembled WGS sequence"/>
</dbReference>
<dbReference type="EMBL" id="FNSN01000003">
    <property type="protein sequence ID" value="SEC50716.1"/>
    <property type="molecule type" value="Genomic_DNA"/>
</dbReference>